<dbReference type="Proteomes" id="UP000448867">
    <property type="component" value="Unassembled WGS sequence"/>
</dbReference>
<comment type="caution">
    <text evidence="2">The sequence shown here is derived from an EMBL/GenBank/DDBJ whole genome shotgun (WGS) entry which is preliminary data.</text>
</comment>
<accession>A0A7X2J311</accession>
<keyword evidence="1" id="KW-1133">Transmembrane helix</keyword>
<name>A0A7X2J311_9BACI</name>
<dbReference type="OrthoDB" id="9859186at2"/>
<reference evidence="2 3" key="1">
    <citation type="submission" date="2019-11" db="EMBL/GenBank/DDBJ databases">
        <title>Bacillus lacus genome.</title>
        <authorList>
            <person name="Allen C.J."/>
            <person name="Newman J.D."/>
        </authorList>
    </citation>
    <scope>NUCLEOTIDE SEQUENCE [LARGE SCALE GENOMIC DNA]</scope>
    <source>
        <strain evidence="2 3">KCTC 33946</strain>
    </source>
</reference>
<dbReference type="AlphaFoldDB" id="A0A7X2J311"/>
<evidence type="ECO:0000313" key="3">
    <source>
        <dbReference type="Proteomes" id="UP000448867"/>
    </source>
</evidence>
<organism evidence="2 3">
    <name type="scientific">Metabacillus lacus</name>
    <dbReference type="NCBI Taxonomy" id="1983721"/>
    <lineage>
        <taxon>Bacteria</taxon>
        <taxon>Bacillati</taxon>
        <taxon>Bacillota</taxon>
        <taxon>Bacilli</taxon>
        <taxon>Bacillales</taxon>
        <taxon>Bacillaceae</taxon>
        <taxon>Metabacillus</taxon>
    </lineage>
</organism>
<evidence type="ECO:0000256" key="1">
    <source>
        <dbReference type="SAM" id="Phobius"/>
    </source>
</evidence>
<keyword evidence="1" id="KW-0812">Transmembrane</keyword>
<proteinExistence type="predicted"/>
<gene>
    <name evidence="2" type="ORF">GJU40_19095</name>
</gene>
<keyword evidence="1" id="KW-0472">Membrane</keyword>
<dbReference type="EMBL" id="WKKI01000071">
    <property type="protein sequence ID" value="MRX74232.1"/>
    <property type="molecule type" value="Genomic_DNA"/>
</dbReference>
<sequence length="215" mass="24626">MSSEFNRVKEHLDKAIYKDITISHHERRNILNKTVGIKSKKPFIRLRQLQRLIAVLSTVLVFGLSIILLLNDQAGTPGQPIKPIKHHATILKDLEFIKNYFQVGMSEEELIKMIGSNRFEVIPNESGEVEYFIKVSKYAGETIHSYNNSTKATFDTELVSRGNVDLQLIFGMNQDKKALQVEAFYIDKGTMMHHFQSADTEYTEPYEMNSLSKGN</sequence>
<dbReference type="RefSeq" id="WP_154309686.1">
    <property type="nucleotide sequence ID" value="NZ_WKKI01000071.1"/>
</dbReference>
<protein>
    <submittedName>
        <fullName evidence="2">Uncharacterized protein</fullName>
    </submittedName>
</protein>
<keyword evidence="3" id="KW-1185">Reference proteome</keyword>
<evidence type="ECO:0000313" key="2">
    <source>
        <dbReference type="EMBL" id="MRX74232.1"/>
    </source>
</evidence>
<feature type="transmembrane region" description="Helical" evidence="1">
    <location>
        <begin position="49"/>
        <end position="70"/>
    </location>
</feature>